<dbReference type="EMBL" id="LR862132">
    <property type="protein sequence ID" value="CAD1837643.1"/>
    <property type="molecule type" value="Genomic_DNA"/>
</dbReference>
<name>A0A6V7Q3N8_ANACO</name>
<feature type="region of interest" description="Disordered" evidence="1">
    <location>
        <begin position="146"/>
        <end position="175"/>
    </location>
</feature>
<sequence>MVGYHHGLPPRLATTELGQPTAATMGFRRHVLGREGRLGHQGCMELDHGWLNLTRIISQTQSFDDQLDNYYPKMKTHIETKTLEKSEGGAWLGLPYYTAKERKQPTGKGIIHWEVAVVALVELAGWKEAEEGLGLDRHQEGEARENRLELAGWKEGEEGARPRETSRERSREDAADEISQKIVDFVNSLPRSINKLGLVRSINKKQTELFGFWFSEVDKTEPLENRTNPNRS</sequence>
<protein>
    <submittedName>
        <fullName evidence="2">Uncharacterized protein</fullName>
    </submittedName>
</protein>
<evidence type="ECO:0000313" key="2">
    <source>
        <dbReference type="EMBL" id="CAD1837643.1"/>
    </source>
</evidence>
<gene>
    <name evidence="2" type="ORF">CB5_LOCUS20854</name>
</gene>
<feature type="compositionally biased region" description="Basic and acidic residues" evidence="1">
    <location>
        <begin position="146"/>
        <end position="173"/>
    </location>
</feature>
<evidence type="ECO:0000256" key="1">
    <source>
        <dbReference type="SAM" id="MobiDB-lite"/>
    </source>
</evidence>
<accession>A0A6V7Q3N8</accession>
<proteinExistence type="predicted"/>
<reference evidence="2" key="1">
    <citation type="submission" date="2020-07" db="EMBL/GenBank/DDBJ databases">
        <authorList>
            <person name="Lin J."/>
        </authorList>
    </citation>
    <scope>NUCLEOTIDE SEQUENCE</scope>
</reference>
<dbReference type="AlphaFoldDB" id="A0A6V7Q3N8"/>
<organism evidence="2">
    <name type="scientific">Ananas comosus var. bracteatus</name>
    <name type="common">red pineapple</name>
    <dbReference type="NCBI Taxonomy" id="296719"/>
    <lineage>
        <taxon>Eukaryota</taxon>
        <taxon>Viridiplantae</taxon>
        <taxon>Streptophyta</taxon>
        <taxon>Embryophyta</taxon>
        <taxon>Tracheophyta</taxon>
        <taxon>Spermatophyta</taxon>
        <taxon>Magnoliopsida</taxon>
        <taxon>Liliopsida</taxon>
        <taxon>Poales</taxon>
        <taxon>Bromeliaceae</taxon>
        <taxon>Bromelioideae</taxon>
        <taxon>Ananas</taxon>
    </lineage>
</organism>